<dbReference type="Proteomes" id="UP000032544">
    <property type="component" value="Unassembled WGS sequence"/>
</dbReference>
<keyword evidence="2" id="KW-0436">Ligase</keyword>
<keyword evidence="3" id="KW-0547">Nucleotide-binding</keyword>
<dbReference type="AlphaFoldDB" id="A0A0D8J7P1"/>
<evidence type="ECO:0000256" key="5">
    <source>
        <dbReference type="PROSITE-ProRule" id="PRU01331"/>
    </source>
</evidence>
<reference evidence="8 9" key="1">
    <citation type="submission" date="2014-09" db="EMBL/GenBank/DDBJ databases">
        <title>Draft Genome Sequence of Draconibacterium sp. JN14CK-3.</title>
        <authorList>
            <person name="Dong C."/>
            <person name="Lai Q."/>
            <person name="Shao Z."/>
        </authorList>
    </citation>
    <scope>NUCLEOTIDE SEQUENCE [LARGE SCALE GENOMIC DNA]</scope>
    <source>
        <strain evidence="8 9">JN14CK-3</strain>
    </source>
</reference>
<dbReference type="Gene3D" id="3.10.20.70">
    <property type="entry name" value="Glutamine synthetase, N-terminal domain"/>
    <property type="match status" value="1"/>
</dbReference>
<dbReference type="PANTHER" id="PTHR43785">
    <property type="entry name" value="GAMMA-GLUTAMYLPUTRESCINE SYNTHETASE"/>
    <property type="match status" value="1"/>
</dbReference>
<gene>
    <name evidence="8" type="ORF">LH29_18485</name>
</gene>
<dbReference type="Pfam" id="PF00120">
    <property type="entry name" value="Gln-synt_C"/>
    <property type="match status" value="1"/>
</dbReference>
<feature type="domain" description="GS catalytic" evidence="7">
    <location>
        <begin position="115"/>
        <end position="452"/>
    </location>
</feature>
<dbReference type="GO" id="GO:0006576">
    <property type="term" value="P:biogenic amine metabolic process"/>
    <property type="evidence" value="ECO:0007669"/>
    <property type="project" value="UniProtKB-ARBA"/>
</dbReference>
<evidence type="ECO:0000256" key="1">
    <source>
        <dbReference type="ARBA" id="ARBA00009897"/>
    </source>
</evidence>
<dbReference type="PATRIC" id="fig|1544798.3.peg.3865"/>
<dbReference type="SMART" id="SM01230">
    <property type="entry name" value="Gln-synt_C"/>
    <property type="match status" value="1"/>
</dbReference>
<comment type="caution">
    <text evidence="8">The sequence shown here is derived from an EMBL/GenBank/DDBJ whole genome shotgun (WGS) entry which is preliminary data.</text>
</comment>
<dbReference type="InterPro" id="IPR008146">
    <property type="entry name" value="Gln_synth_cat_dom"/>
</dbReference>
<dbReference type="SUPFAM" id="SSF54368">
    <property type="entry name" value="Glutamine synthetase, N-terminal domain"/>
    <property type="match status" value="1"/>
</dbReference>
<dbReference type="GO" id="GO:0006542">
    <property type="term" value="P:glutamine biosynthetic process"/>
    <property type="evidence" value="ECO:0007669"/>
    <property type="project" value="InterPro"/>
</dbReference>
<dbReference type="OrthoDB" id="9807095at2"/>
<evidence type="ECO:0000256" key="4">
    <source>
        <dbReference type="ARBA" id="ARBA00022840"/>
    </source>
</evidence>
<comment type="similarity">
    <text evidence="1 5 6">Belongs to the glutamine synthetase family.</text>
</comment>
<dbReference type="PROSITE" id="PS51987">
    <property type="entry name" value="GS_CATALYTIC"/>
    <property type="match status" value="1"/>
</dbReference>
<dbReference type="InterPro" id="IPR036651">
    <property type="entry name" value="Gln_synt_N_sf"/>
</dbReference>
<evidence type="ECO:0000313" key="8">
    <source>
        <dbReference type="EMBL" id="KJF42536.1"/>
    </source>
</evidence>
<dbReference type="EMBL" id="JRHC01000005">
    <property type="protein sequence ID" value="KJF42536.1"/>
    <property type="molecule type" value="Genomic_DNA"/>
</dbReference>
<keyword evidence="4" id="KW-0067">ATP-binding</keyword>
<dbReference type="GO" id="GO:0005524">
    <property type="term" value="F:ATP binding"/>
    <property type="evidence" value="ECO:0007669"/>
    <property type="project" value="UniProtKB-KW"/>
</dbReference>
<accession>A0A0D8J7P1</accession>
<dbReference type="SUPFAM" id="SSF55931">
    <property type="entry name" value="Glutamine synthetase/guanido kinase"/>
    <property type="match status" value="1"/>
</dbReference>
<dbReference type="GO" id="GO:0004356">
    <property type="term" value="F:glutamine synthetase activity"/>
    <property type="evidence" value="ECO:0007669"/>
    <property type="project" value="InterPro"/>
</dbReference>
<evidence type="ECO:0000256" key="3">
    <source>
        <dbReference type="ARBA" id="ARBA00022741"/>
    </source>
</evidence>
<protein>
    <submittedName>
        <fullName evidence="8">Glutamine synthetase</fullName>
    </submittedName>
</protein>
<dbReference type="Gene3D" id="3.30.590.10">
    <property type="entry name" value="Glutamine synthetase/guanido kinase, catalytic domain"/>
    <property type="match status" value="1"/>
</dbReference>
<evidence type="ECO:0000259" key="7">
    <source>
        <dbReference type="PROSITE" id="PS51987"/>
    </source>
</evidence>
<dbReference type="GO" id="GO:0042402">
    <property type="term" value="P:biogenic amine catabolic process"/>
    <property type="evidence" value="ECO:0007669"/>
    <property type="project" value="UniProtKB-ARBA"/>
</dbReference>
<evidence type="ECO:0000256" key="6">
    <source>
        <dbReference type="RuleBase" id="RU000384"/>
    </source>
</evidence>
<organism evidence="8 9">
    <name type="scientific">Draconibacterium sediminis</name>
    <dbReference type="NCBI Taxonomy" id="1544798"/>
    <lineage>
        <taxon>Bacteria</taxon>
        <taxon>Pseudomonadati</taxon>
        <taxon>Bacteroidota</taxon>
        <taxon>Bacteroidia</taxon>
        <taxon>Marinilabiliales</taxon>
        <taxon>Prolixibacteraceae</taxon>
        <taxon>Draconibacterium</taxon>
    </lineage>
</organism>
<proteinExistence type="inferred from homology"/>
<name>A0A0D8J7P1_9BACT</name>
<dbReference type="InterPro" id="IPR014746">
    <property type="entry name" value="Gln_synth/guanido_kin_cat_dom"/>
</dbReference>
<sequence length="452" mass="50848">MDKQEILTKIKERNFTKIKFAVADIDGILRGKYIHKDKFLNALENGLGFCDVIFGWDCADKCYENSQITGWHTGYPDAKASIAPETYRQIPWEDNTPFLLGDFSNDPKYADAACSRSLLKRIAAQSEEMGFIPIFSQEFEWFNFQGTPSEIANAEYKDLQPITPGMFGYSILRTSLNQPYFNDLFELLQQFDIPLEGMHTETGPGVMEATVIHDEILAAADKALLFKSAAKEVAYKHNFVATFMAKWNEKLPGCGGHIHQSLWDLDKKKNLFLDANSTDGISKTMQHYIAGLLKCLPEILPLFAPNPNSYKRLSGGDWAPRTLTWGIDNRTCAVRAIPGSEKSTRIELRVPGSDTNAYLALGASLAAGLYGIKNKLPLEIAPTKGNGYLETGNGMLPDSLEKATKKMAESEIANELFGEAFVKYFTLTREWECQQVDHNDPQWELKRYFEII</sequence>
<evidence type="ECO:0000256" key="2">
    <source>
        <dbReference type="ARBA" id="ARBA00022598"/>
    </source>
</evidence>
<dbReference type="PANTHER" id="PTHR43785:SF12">
    <property type="entry name" value="TYPE-1 GLUTAMINE SYNTHETASE 2"/>
    <property type="match status" value="1"/>
</dbReference>
<evidence type="ECO:0000313" key="9">
    <source>
        <dbReference type="Proteomes" id="UP000032544"/>
    </source>
</evidence>
<dbReference type="FunFam" id="3.30.590.10:FF:000005">
    <property type="entry name" value="Probable glutamine synthetase"/>
    <property type="match status" value="1"/>
</dbReference>
<keyword evidence="9" id="KW-1185">Reference proteome</keyword>
<dbReference type="STRING" id="1544798.LH29_18485"/>